<accession>A0ABT5U1T4</accession>
<feature type="chain" id="PRO_5047452272" evidence="1">
    <location>
        <begin position="23"/>
        <end position="147"/>
    </location>
</feature>
<dbReference type="EMBL" id="JAPMOU010000001">
    <property type="protein sequence ID" value="MDE1460342.1"/>
    <property type="molecule type" value="Genomic_DNA"/>
</dbReference>
<feature type="signal peptide" evidence="1">
    <location>
        <begin position="1"/>
        <end position="22"/>
    </location>
</feature>
<evidence type="ECO:0000313" key="2">
    <source>
        <dbReference type="EMBL" id="MDE1460342.1"/>
    </source>
</evidence>
<sequence>MKLKALCTLLAFSALSITSVEARDTRVMHSIQEALSKPAAKEKLLPNVPLYFGNQPTPRVLKTLGEYMSNKKTNAFNKSDKEACQWVILSALISLQQRALQEGGNAVVNIKSYYKKNEISSTTEFECGAGALIAGVTLKGTVVKLAR</sequence>
<dbReference type="RefSeq" id="WP_274686717.1">
    <property type="nucleotide sequence ID" value="NZ_JAPMOU010000001.1"/>
</dbReference>
<keyword evidence="3" id="KW-1185">Reference proteome</keyword>
<organism evidence="2 3">
    <name type="scientific">Spartinivicinus poritis</name>
    <dbReference type="NCBI Taxonomy" id="2994640"/>
    <lineage>
        <taxon>Bacteria</taxon>
        <taxon>Pseudomonadati</taxon>
        <taxon>Pseudomonadota</taxon>
        <taxon>Gammaproteobacteria</taxon>
        <taxon>Oceanospirillales</taxon>
        <taxon>Zooshikellaceae</taxon>
        <taxon>Spartinivicinus</taxon>
    </lineage>
</organism>
<dbReference type="Proteomes" id="UP001528823">
    <property type="component" value="Unassembled WGS sequence"/>
</dbReference>
<evidence type="ECO:0000313" key="3">
    <source>
        <dbReference type="Proteomes" id="UP001528823"/>
    </source>
</evidence>
<gene>
    <name evidence="2" type="ORF">ORQ98_00045</name>
</gene>
<reference evidence="2 3" key="1">
    <citation type="submission" date="2022-11" db="EMBL/GenBank/DDBJ databases">
        <title>Spartinivicinus poritis sp. nov., isolated from scleractinian coral Porites lutea.</title>
        <authorList>
            <person name="Zhang G."/>
            <person name="Cai L."/>
            <person name="Wei Q."/>
        </authorList>
    </citation>
    <scope>NUCLEOTIDE SEQUENCE [LARGE SCALE GENOMIC DNA]</scope>
    <source>
        <strain evidence="2 3">A2-2</strain>
    </source>
</reference>
<keyword evidence="1" id="KW-0732">Signal</keyword>
<proteinExistence type="predicted"/>
<name>A0ABT5U1T4_9GAMM</name>
<evidence type="ECO:0000256" key="1">
    <source>
        <dbReference type="SAM" id="SignalP"/>
    </source>
</evidence>
<comment type="caution">
    <text evidence="2">The sequence shown here is derived from an EMBL/GenBank/DDBJ whole genome shotgun (WGS) entry which is preliminary data.</text>
</comment>
<protein>
    <submittedName>
        <fullName evidence="2">Excinuclease ATPase subunit</fullName>
    </submittedName>
</protein>